<dbReference type="OrthoDB" id="3512640at2759"/>
<dbReference type="EC" id="4.4.1.1" evidence="3"/>
<keyword evidence="9" id="KW-1185">Reference proteome</keyword>
<gene>
    <name evidence="8" type="ORF">IV203_035631</name>
</gene>
<evidence type="ECO:0000256" key="6">
    <source>
        <dbReference type="ARBA" id="ARBA00029853"/>
    </source>
</evidence>
<dbReference type="GO" id="GO:0019343">
    <property type="term" value="P:cysteine biosynthetic process via cystathionine"/>
    <property type="evidence" value="ECO:0007669"/>
    <property type="project" value="TreeGrafter"/>
</dbReference>
<dbReference type="GO" id="GO:0004123">
    <property type="term" value="F:cystathionine gamma-lyase activity"/>
    <property type="evidence" value="ECO:0007669"/>
    <property type="project" value="TreeGrafter"/>
</dbReference>
<dbReference type="GO" id="GO:0030170">
    <property type="term" value="F:pyridoxal phosphate binding"/>
    <property type="evidence" value="ECO:0007669"/>
    <property type="project" value="InterPro"/>
</dbReference>
<comment type="similarity">
    <text evidence="7">Belongs to the trans-sulfuration enzymes family.</text>
</comment>
<evidence type="ECO:0000256" key="7">
    <source>
        <dbReference type="RuleBase" id="RU362118"/>
    </source>
</evidence>
<dbReference type="AlphaFoldDB" id="A0A9K3LE94"/>
<accession>A0A9K3LE94</accession>
<evidence type="ECO:0000256" key="4">
    <source>
        <dbReference type="ARBA" id="ARBA00022898"/>
    </source>
</evidence>
<dbReference type="PROSITE" id="PS00868">
    <property type="entry name" value="CYS_MET_METAB_PP"/>
    <property type="match status" value="1"/>
</dbReference>
<reference evidence="8" key="2">
    <citation type="submission" date="2021-04" db="EMBL/GenBank/DDBJ databases">
        <authorList>
            <person name="Podell S."/>
        </authorList>
    </citation>
    <scope>NUCLEOTIDE SEQUENCE</scope>
    <source>
        <strain evidence="8">Hildebrandi</strain>
    </source>
</reference>
<dbReference type="GO" id="GO:0019346">
    <property type="term" value="P:transsulfuration"/>
    <property type="evidence" value="ECO:0007669"/>
    <property type="project" value="InterPro"/>
</dbReference>
<comment type="caution">
    <text evidence="8">The sequence shown here is derived from an EMBL/GenBank/DDBJ whole genome shotgun (WGS) entry which is preliminary data.</text>
</comment>
<dbReference type="EMBL" id="JAGRRH010000013">
    <property type="protein sequence ID" value="KAG7360532.1"/>
    <property type="molecule type" value="Genomic_DNA"/>
</dbReference>
<dbReference type="InterPro" id="IPR054542">
    <property type="entry name" value="Cys_met_metab_PP"/>
</dbReference>
<dbReference type="PANTHER" id="PTHR11808">
    <property type="entry name" value="TRANS-SULFURATION ENZYME FAMILY MEMBER"/>
    <property type="match status" value="1"/>
</dbReference>
<keyword evidence="5" id="KW-0198">Cysteine biosynthesis</keyword>
<evidence type="ECO:0000313" key="9">
    <source>
        <dbReference type="Proteomes" id="UP000693970"/>
    </source>
</evidence>
<protein>
    <recommendedName>
        <fullName evidence="3">cystathionine gamma-lyase</fullName>
        <ecNumber evidence="3">4.4.1.1</ecNumber>
    </recommendedName>
    <alternativeName>
        <fullName evidence="6">Gamma-cystathionase</fullName>
    </alternativeName>
</protein>
<name>A0A9K3LE94_9STRA</name>
<keyword evidence="5" id="KW-0028">Amino-acid biosynthesis</keyword>
<evidence type="ECO:0000256" key="3">
    <source>
        <dbReference type="ARBA" id="ARBA00012085"/>
    </source>
</evidence>
<sequence>MVILNSIFRRSAHVARAVTLRSFSVLTPSEAGRRAAAMMAERQAKDPSAIATILSHSGMDTKGDNLPMAPPLHVATTYTRPADGIYRDGDSVYARMDNPTRLQLEKAIFELECINLAGREDTAITSYAFSSGLAGVTSILLAHSSPLTVLLPDDLYHGVSSLLSNVFSKHRVNARHVNMRDVSEIVEAIQSVDSNDDVIVWMESPSNPKCHVLDIQSICQAVEPLRSSYTITTVVDGTMASPILTRPLELGADVSFHSGTKYLAGHSDALLGVVTLSPVTSRGHELVSAMNDAQELGGAVASPFDSWLTLRGMRTLHVRVERQCKTTQQLVEYLEKNKEQMKISHLYYPGLISHQQYDVAKRQMQGGFGGVFSMEFDDEATAMAFAAALQTVHRATSLGGPETLIEHRSSIEPPERRTSPPGLLRVSIGLEDVNDLIRDFEMAAGIAQEIVK</sequence>
<comment type="cofactor">
    <cofactor evidence="1 7">
        <name>pyridoxal 5'-phosphate</name>
        <dbReference type="ChEBI" id="CHEBI:597326"/>
    </cofactor>
</comment>
<reference evidence="8" key="1">
    <citation type="journal article" date="2021" name="Sci. Rep.">
        <title>Diploid genomic architecture of Nitzschia inconspicua, an elite biomass production diatom.</title>
        <authorList>
            <person name="Oliver A."/>
            <person name="Podell S."/>
            <person name="Pinowska A."/>
            <person name="Traller J.C."/>
            <person name="Smith S.R."/>
            <person name="McClure R."/>
            <person name="Beliaev A."/>
            <person name="Bohutskyi P."/>
            <person name="Hill E.A."/>
            <person name="Rabines A."/>
            <person name="Zheng H."/>
            <person name="Allen L.Z."/>
            <person name="Kuo A."/>
            <person name="Grigoriev I.V."/>
            <person name="Allen A.E."/>
            <person name="Hazlebeck D."/>
            <person name="Allen E.E."/>
        </authorList>
    </citation>
    <scope>NUCLEOTIDE SEQUENCE</scope>
    <source>
        <strain evidence="8">Hildebrandi</strain>
    </source>
</reference>
<proteinExistence type="inferred from homology"/>
<dbReference type="PANTHER" id="PTHR11808:SF15">
    <property type="entry name" value="CYSTATHIONINE GAMMA-LYASE"/>
    <property type="match status" value="1"/>
</dbReference>
<dbReference type="GO" id="GO:0005737">
    <property type="term" value="C:cytoplasm"/>
    <property type="evidence" value="ECO:0007669"/>
    <property type="project" value="TreeGrafter"/>
</dbReference>
<evidence type="ECO:0000313" key="8">
    <source>
        <dbReference type="EMBL" id="KAG7360532.1"/>
    </source>
</evidence>
<dbReference type="InterPro" id="IPR000277">
    <property type="entry name" value="Cys/Met-Metab_PyrdxlP-dep_enz"/>
</dbReference>
<evidence type="ECO:0000256" key="1">
    <source>
        <dbReference type="ARBA" id="ARBA00001933"/>
    </source>
</evidence>
<evidence type="ECO:0000256" key="2">
    <source>
        <dbReference type="ARBA" id="ARBA00005038"/>
    </source>
</evidence>
<dbReference type="Pfam" id="PF01053">
    <property type="entry name" value="Cys_Met_Meta_PP"/>
    <property type="match status" value="1"/>
</dbReference>
<comment type="pathway">
    <text evidence="2">Amino-acid biosynthesis; L-cysteine biosynthesis; L-cysteine from L-homocysteine and L-serine: step 2/2.</text>
</comment>
<dbReference type="Proteomes" id="UP000693970">
    <property type="component" value="Unassembled WGS sequence"/>
</dbReference>
<keyword evidence="4 7" id="KW-0663">Pyridoxal phosphate</keyword>
<dbReference type="PIRSF" id="PIRSF001434">
    <property type="entry name" value="CGS"/>
    <property type="match status" value="1"/>
</dbReference>
<evidence type="ECO:0000256" key="5">
    <source>
        <dbReference type="ARBA" id="ARBA00023192"/>
    </source>
</evidence>
<organism evidence="8 9">
    <name type="scientific">Nitzschia inconspicua</name>
    <dbReference type="NCBI Taxonomy" id="303405"/>
    <lineage>
        <taxon>Eukaryota</taxon>
        <taxon>Sar</taxon>
        <taxon>Stramenopiles</taxon>
        <taxon>Ochrophyta</taxon>
        <taxon>Bacillariophyta</taxon>
        <taxon>Bacillariophyceae</taxon>
        <taxon>Bacillariophycidae</taxon>
        <taxon>Bacillariales</taxon>
        <taxon>Bacillariaceae</taxon>
        <taxon>Nitzschia</taxon>
    </lineage>
</organism>